<accession>D2I7P9</accession>
<gene>
    <name evidence="15" type="ORF">PANDA_022004</name>
</gene>
<evidence type="ECO:0000256" key="6">
    <source>
        <dbReference type="ARBA" id="ARBA00022771"/>
    </source>
</evidence>
<comment type="function">
    <text evidence="1">May be involved in transcriptional regulation.</text>
</comment>
<dbReference type="GO" id="GO:0000977">
    <property type="term" value="F:RNA polymerase II transcription regulatory region sequence-specific DNA binding"/>
    <property type="evidence" value="ECO:0007669"/>
    <property type="project" value="TreeGrafter"/>
</dbReference>
<dbReference type="InterPro" id="IPR001909">
    <property type="entry name" value="KRAB"/>
</dbReference>
<dbReference type="Pfam" id="PF01352">
    <property type="entry name" value="KRAB"/>
    <property type="match status" value="1"/>
</dbReference>
<dbReference type="SMART" id="SM00349">
    <property type="entry name" value="KRAB"/>
    <property type="match status" value="1"/>
</dbReference>
<feature type="domain" description="C2H2-type" evidence="13">
    <location>
        <begin position="111"/>
        <end position="138"/>
    </location>
</feature>
<evidence type="ECO:0000256" key="9">
    <source>
        <dbReference type="ARBA" id="ARBA00023125"/>
    </source>
</evidence>
<evidence type="ECO:0000256" key="5">
    <source>
        <dbReference type="ARBA" id="ARBA00022737"/>
    </source>
</evidence>
<dbReference type="GO" id="GO:0008270">
    <property type="term" value="F:zinc ion binding"/>
    <property type="evidence" value="ECO:0007669"/>
    <property type="project" value="UniProtKB-KW"/>
</dbReference>
<dbReference type="Pfam" id="PF00096">
    <property type="entry name" value="zf-C2H2"/>
    <property type="match status" value="3"/>
</dbReference>
<evidence type="ECO:0000256" key="12">
    <source>
        <dbReference type="PROSITE-ProRule" id="PRU00042"/>
    </source>
</evidence>
<evidence type="ECO:0000259" key="13">
    <source>
        <dbReference type="PROSITE" id="PS50157"/>
    </source>
</evidence>
<feature type="domain" description="C2H2-type" evidence="13">
    <location>
        <begin position="139"/>
        <end position="166"/>
    </location>
</feature>
<dbReference type="Gene3D" id="6.10.140.140">
    <property type="match status" value="1"/>
</dbReference>
<dbReference type="SUPFAM" id="SSF109640">
    <property type="entry name" value="KRAB domain (Kruppel-associated box)"/>
    <property type="match status" value="1"/>
</dbReference>
<proteinExistence type="inferred from homology"/>
<name>D2I7P9_AILME</name>
<dbReference type="InterPro" id="IPR036236">
    <property type="entry name" value="Znf_C2H2_sf"/>
</dbReference>
<dbReference type="EMBL" id="GL195501">
    <property type="protein sequence ID" value="EFB27620.1"/>
    <property type="molecule type" value="Genomic_DNA"/>
</dbReference>
<keyword evidence="6 12" id="KW-0863">Zinc-finger</keyword>
<dbReference type="PROSITE" id="PS50157">
    <property type="entry name" value="ZINC_FINGER_C2H2_2"/>
    <property type="match status" value="3"/>
</dbReference>
<evidence type="ECO:0000256" key="10">
    <source>
        <dbReference type="ARBA" id="ARBA00023163"/>
    </source>
</evidence>
<dbReference type="SMART" id="SM00355">
    <property type="entry name" value="ZnF_C2H2"/>
    <property type="match status" value="3"/>
</dbReference>
<dbReference type="AlphaFoldDB" id="D2I7P9"/>
<dbReference type="PANTHER" id="PTHR24381:SF390">
    <property type="entry name" value="ZINC FINGER PROTEIN 37 HOMOLOG"/>
    <property type="match status" value="1"/>
</dbReference>
<keyword evidence="4" id="KW-0479">Metal-binding</keyword>
<dbReference type="FunFam" id="3.30.160.60:FF:002891">
    <property type="entry name" value="zinc finger protein 75A-like isoform X1"/>
    <property type="match status" value="1"/>
</dbReference>
<keyword evidence="9" id="KW-0238">DNA-binding</keyword>
<evidence type="ECO:0000313" key="15">
    <source>
        <dbReference type="EMBL" id="EFB27620.1"/>
    </source>
</evidence>
<evidence type="ECO:0000256" key="8">
    <source>
        <dbReference type="ARBA" id="ARBA00023015"/>
    </source>
</evidence>
<dbReference type="InterPro" id="IPR013087">
    <property type="entry name" value="Znf_C2H2_type"/>
</dbReference>
<evidence type="ECO:0000256" key="1">
    <source>
        <dbReference type="ARBA" id="ARBA00003767"/>
    </source>
</evidence>
<dbReference type="InterPro" id="IPR036051">
    <property type="entry name" value="KRAB_dom_sf"/>
</dbReference>
<dbReference type="FunFam" id="3.30.160.60:FF:001261">
    <property type="entry name" value="Zinc finger protein 75a"/>
    <property type="match status" value="1"/>
</dbReference>
<evidence type="ECO:0000256" key="7">
    <source>
        <dbReference type="ARBA" id="ARBA00022833"/>
    </source>
</evidence>
<dbReference type="PROSITE" id="PS50805">
    <property type="entry name" value="KRAB"/>
    <property type="match status" value="1"/>
</dbReference>
<dbReference type="InParanoid" id="D2I7P9"/>
<organism evidence="15">
    <name type="scientific">Ailuropoda melanoleuca</name>
    <name type="common">Giant panda</name>
    <dbReference type="NCBI Taxonomy" id="9646"/>
    <lineage>
        <taxon>Eukaryota</taxon>
        <taxon>Metazoa</taxon>
        <taxon>Chordata</taxon>
        <taxon>Craniata</taxon>
        <taxon>Vertebrata</taxon>
        <taxon>Euteleostomi</taxon>
        <taxon>Mammalia</taxon>
        <taxon>Eutheria</taxon>
        <taxon>Laurasiatheria</taxon>
        <taxon>Carnivora</taxon>
        <taxon>Caniformia</taxon>
        <taxon>Ursidae</taxon>
        <taxon>Ailuropoda</taxon>
    </lineage>
</organism>
<protein>
    <submittedName>
        <fullName evidence="15">Uncharacterized protein</fullName>
    </submittedName>
</protein>
<dbReference type="GO" id="GO:0005634">
    <property type="term" value="C:nucleus"/>
    <property type="evidence" value="ECO:0007669"/>
    <property type="project" value="TreeGrafter"/>
</dbReference>
<keyword evidence="10" id="KW-0804">Transcription</keyword>
<dbReference type="SUPFAM" id="SSF57667">
    <property type="entry name" value="beta-beta-alpha zinc fingers"/>
    <property type="match status" value="2"/>
</dbReference>
<dbReference type="FunFam" id="3.30.160.60:FF:001643">
    <property type="entry name" value="Zinc finger with KRAB and SCAN domains 5"/>
    <property type="match status" value="1"/>
</dbReference>
<keyword evidence="7" id="KW-0862">Zinc</keyword>
<keyword evidence="8" id="KW-0805">Transcription regulation</keyword>
<dbReference type="CDD" id="cd07765">
    <property type="entry name" value="KRAB_A-box"/>
    <property type="match status" value="1"/>
</dbReference>
<keyword evidence="5" id="KW-0677">Repeat</keyword>
<dbReference type="Gene3D" id="3.30.160.60">
    <property type="entry name" value="Classic Zinc Finger"/>
    <property type="match status" value="4"/>
</dbReference>
<dbReference type="PROSITE" id="PS00028">
    <property type="entry name" value="ZINC_FINGER_C2H2_1"/>
    <property type="match status" value="3"/>
</dbReference>
<comment type="subcellular location">
    <subcellularLocation>
        <location evidence="2">Nucleus</location>
    </subcellularLocation>
</comment>
<evidence type="ECO:0000256" key="3">
    <source>
        <dbReference type="ARBA" id="ARBA00006991"/>
    </source>
</evidence>
<evidence type="ECO:0000259" key="14">
    <source>
        <dbReference type="PROSITE" id="PS50805"/>
    </source>
</evidence>
<evidence type="ECO:0000256" key="11">
    <source>
        <dbReference type="ARBA" id="ARBA00023242"/>
    </source>
</evidence>
<dbReference type="GO" id="GO:0000981">
    <property type="term" value="F:DNA-binding transcription factor activity, RNA polymerase II-specific"/>
    <property type="evidence" value="ECO:0007669"/>
    <property type="project" value="TreeGrafter"/>
</dbReference>
<feature type="domain" description="KRAB" evidence="14">
    <location>
        <begin position="2"/>
        <end position="74"/>
    </location>
</feature>
<sequence length="180" mass="20965">LLTFEDVAMYFSQEEWELLDPTQEALYNDVMRENYETVISLALFVLPKPKVISYLERGEEPWVQGPLEFKNSPGDLPAVEKPFTCQECRKNFRLTSDLTKHKKIHTEVKPYKCQHCGKSFRGKSDLNKHITIHQGIKPYKCSWCGKSFSQNTNLHTHQRTHTGEKPFMCYVCGKKFSQNS</sequence>
<reference evidence="15" key="1">
    <citation type="journal article" date="2010" name="Nature">
        <title>The sequence and de novo assembly of the giant panda genome.</title>
        <authorList>
            <person name="Li R."/>
            <person name="Fan W."/>
            <person name="Tian G."/>
            <person name="Zhu H."/>
            <person name="He L."/>
            <person name="Cai J."/>
            <person name="Huang Q."/>
            <person name="Cai Q."/>
            <person name="Li B."/>
            <person name="Bai Y."/>
            <person name="Zhang Z."/>
            <person name="Zhang Y."/>
            <person name="Wang W."/>
            <person name="Li J."/>
            <person name="Wei F."/>
            <person name="Li H."/>
            <person name="Jian M."/>
            <person name="Li J."/>
            <person name="Zhang Z."/>
            <person name="Nielsen R."/>
            <person name="Li D."/>
            <person name="Gu W."/>
            <person name="Yang Z."/>
            <person name="Xuan Z."/>
            <person name="Ryder O.A."/>
            <person name="Leung F.C."/>
            <person name="Zhou Y."/>
            <person name="Cao J."/>
            <person name="Sun X."/>
            <person name="Fu Y."/>
            <person name="Fang X."/>
            <person name="Guo X."/>
            <person name="Wang B."/>
            <person name="Hou R."/>
            <person name="Shen F."/>
            <person name="Mu B."/>
            <person name="Ni P."/>
            <person name="Lin R."/>
            <person name="Qian W."/>
            <person name="Wang G."/>
            <person name="Yu C."/>
            <person name="Nie W."/>
            <person name="Wang J."/>
            <person name="Wu Z."/>
            <person name="Liang H."/>
            <person name="Min J."/>
            <person name="Wu Q."/>
            <person name="Cheng S."/>
            <person name="Ruan J."/>
            <person name="Wang M."/>
            <person name="Shi Z."/>
            <person name="Wen M."/>
            <person name="Liu B."/>
            <person name="Ren X."/>
            <person name="Zheng H."/>
            <person name="Dong D."/>
            <person name="Cook K."/>
            <person name="Shan G."/>
            <person name="Zhang H."/>
            <person name="Kosiol C."/>
            <person name="Xie X."/>
            <person name="Lu Z."/>
            <person name="Zheng H."/>
            <person name="Li Y."/>
            <person name="Steiner C.C."/>
            <person name="Lam T.T."/>
            <person name="Lin S."/>
            <person name="Zhang Q."/>
            <person name="Li G."/>
            <person name="Tian J."/>
            <person name="Gong T."/>
            <person name="Liu H."/>
            <person name="Zhang D."/>
            <person name="Fang L."/>
            <person name="Ye C."/>
            <person name="Zhang J."/>
            <person name="Hu W."/>
            <person name="Xu A."/>
            <person name="Ren Y."/>
            <person name="Zhang G."/>
            <person name="Bruford M.W."/>
            <person name="Li Q."/>
            <person name="Ma L."/>
            <person name="Guo Y."/>
            <person name="An N."/>
            <person name="Hu Y."/>
            <person name="Zheng Y."/>
            <person name="Shi Y."/>
            <person name="Li Z."/>
            <person name="Liu Q."/>
            <person name="Chen Y."/>
            <person name="Zhao J."/>
            <person name="Qu N."/>
            <person name="Zhao S."/>
            <person name="Tian F."/>
            <person name="Wang X."/>
            <person name="Wang H."/>
            <person name="Xu L."/>
            <person name="Liu X."/>
            <person name="Vinar T."/>
            <person name="Wang Y."/>
            <person name="Lam T.W."/>
            <person name="Yiu S.M."/>
            <person name="Liu S."/>
            <person name="Zhang H."/>
            <person name="Li D."/>
            <person name="Huang Y."/>
            <person name="Wang X."/>
            <person name="Yang G."/>
            <person name="Jiang Z."/>
            <person name="Wang J."/>
            <person name="Qin N."/>
            <person name="Li L."/>
            <person name="Li J."/>
            <person name="Bolund L."/>
            <person name="Kristiansen K."/>
            <person name="Wong G.K."/>
            <person name="Olson M."/>
            <person name="Zhang X."/>
            <person name="Li S."/>
            <person name="Yang H."/>
            <person name="Wang J."/>
            <person name="Wang J."/>
        </authorList>
    </citation>
    <scope>NUCLEOTIDE SEQUENCE [LARGE SCALE GENOMIC DNA]</scope>
</reference>
<evidence type="ECO:0000256" key="2">
    <source>
        <dbReference type="ARBA" id="ARBA00004123"/>
    </source>
</evidence>
<feature type="domain" description="C2H2-type" evidence="13">
    <location>
        <begin position="83"/>
        <end position="110"/>
    </location>
</feature>
<comment type="similarity">
    <text evidence="3">Belongs to the krueppel C2H2-type zinc-finger protein family.</text>
</comment>
<dbReference type="FunFam" id="3.30.160.60:FF:000446">
    <property type="entry name" value="Zinc finger protein"/>
    <property type="match status" value="1"/>
</dbReference>
<evidence type="ECO:0000256" key="4">
    <source>
        <dbReference type="ARBA" id="ARBA00022723"/>
    </source>
</evidence>
<feature type="non-terminal residue" evidence="15">
    <location>
        <position position="180"/>
    </location>
</feature>
<feature type="non-terminal residue" evidence="15">
    <location>
        <position position="1"/>
    </location>
</feature>
<keyword evidence="11" id="KW-0539">Nucleus</keyword>
<dbReference type="PANTHER" id="PTHR24381">
    <property type="entry name" value="ZINC FINGER PROTEIN"/>
    <property type="match status" value="1"/>
</dbReference>